<name>A0ABQ2BB24_9MICO</name>
<keyword evidence="9" id="KW-1185">Reference proteome</keyword>
<comment type="cofactor">
    <cofactor evidence="2">
        <name>Mg(2+)</name>
        <dbReference type="ChEBI" id="CHEBI:18420"/>
    </cofactor>
</comment>
<evidence type="ECO:0000256" key="2">
    <source>
        <dbReference type="ARBA" id="ARBA00001946"/>
    </source>
</evidence>
<sequence length="231" mass="24673">MTSLPTASARAQLAGLATDPTFPGPWPYARGATDLADARPAAVLVLFGVLDDLDADHDAQALAVAQDLDVLLLARATTLRSHAGQVAFPGGRAEDGEGPVEAALREATEETGLDASGVDVLGTFAELPMPASNHRVTPVLGWWDRPTPVGVVDPAESAHVFRAPVADLLDPERRVTTVLRRGGETWRGPGFQITDGEVTHLVWGFTAGILEAMFDHLGWTEEWDRGRELEL</sequence>
<dbReference type="RefSeq" id="WP_188525077.1">
    <property type="nucleotide sequence ID" value="NZ_BMDG01000014.1"/>
</dbReference>
<feature type="domain" description="Nudix hydrolase" evidence="7">
    <location>
        <begin position="55"/>
        <end position="193"/>
    </location>
</feature>
<proteinExistence type="predicted"/>
<dbReference type="PROSITE" id="PS51462">
    <property type="entry name" value="NUDIX"/>
    <property type="match status" value="1"/>
</dbReference>
<dbReference type="CDD" id="cd03426">
    <property type="entry name" value="NUDIX_CoAse_Nudt7"/>
    <property type="match status" value="1"/>
</dbReference>
<evidence type="ECO:0000313" key="8">
    <source>
        <dbReference type="EMBL" id="GGI11325.1"/>
    </source>
</evidence>
<evidence type="ECO:0000313" key="9">
    <source>
        <dbReference type="Proteomes" id="UP000632535"/>
    </source>
</evidence>
<evidence type="ECO:0000256" key="6">
    <source>
        <dbReference type="ARBA" id="ARBA00023211"/>
    </source>
</evidence>
<evidence type="ECO:0000256" key="4">
    <source>
        <dbReference type="ARBA" id="ARBA00022801"/>
    </source>
</evidence>
<evidence type="ECO:0000256" key="3">
    <source>
        <dbReference type="ARBA" id="ARBA00022723"/>
    </source>
</evidence>
<dbReference type="Gene3D" id="3.90.79.10">
    <property type="entry name" value="Nucleoside Triphosphate Pyrophosphohydrolase"/>
    <property type="match status" value="1"/>
</dbReference>
<gene>
    <name evidence="8" type="ORF">GCM10007368_35640</name>
</gene>
<dbReference type="Pfam" id="PF00293">
    <property type="entry name" value="NUDIX"/>
    <property type="match status" value="1"/>
</dbReference>
<dbReference type="EMBL" id="BMDG01000014">
    <property type="protein sequence ID" value="GGI11325.1"/>
    <property type="molecule type" value="Genomic_DNA"/>
</dbReference>
<keyword evidence="6" id="KW-0464">Manganese</keyword>
<reference evidence="9" key="1">
    <citation type="journal article" date="2019" name="Int. J. Syst. Evol. Microbiol.">
        <title>The Global Catalogue of Microorganisms (GCM) 10K type strain sequencing project: providing services to taxonomists for standard genome sequencing and annotation.</title>
        <authorList>
            <consortium name="The Broad Institute Genomics Platform"/>
            <consortium name="The Broad Institute Genome Sequencing Center for Infectious Disease"/>
            <person name="Wu L."/>
            <person name="Ma J."/>
        </authorList>
    </citation>
    <scope>NUCLEOTIDE SEQUENCE [LARGE SCALE GENOMIC DNA]</scope>
    <source>
        <strain evidence="9">CCM 8653</strain>
    </source>
</reference>
<dbReference type="Proteomes" id="UP000632535">
    <property type="component" value="Unassembled WGS sequence"/>
</dbReference>
<dbReference type="InterPro" id="IPR015797">
    <property type="entry name" value="NUDIX_hydrolase-like_dom_sf"/>
</dbReference>
<accession>A0ABQ2BB24</accession>
<keyword evidence="3" id="KW-0479">Metal-binding</keyword>
<evidence type="ECO:0000256" key="1">
    <source>
        <dbReference type="ARBA" id="ARBA00001936"/>
    </source>
</evidence>
<keyword evidence="5" id="KW-0460">Magnesium</keyword>
<dbReference type="InterPro" id="IPR020084">
    <property type="entry name" value="NUDIX_hydrolase_CS"/>
</dbReference>
<organism evidence="8 9">
    <name type="scientific">Isoptericola cucumis</name>
    <dbReference type="NCBI Taxonomy" id="1776856"/>
    <lineage>
        <taxon>Bacteria</taxon>
        <taxon>Bacillati</taxon>
        <taxon>Actinomycetota</taxon>
        <taxon>Actinomycetes</taxon>
        <taxon>Micrococcales</taxon>
        <taxon>Promicromonosporaceae</taxon>
        <taxon>Isoptericola</taxon>
    </lineage>
</organism>
<protein>
    <recommendedName>
        <fullName evidence="7">Nudix hydrolase domain-containing protein</fullName>
    </recommendedName>
</protein>
<dbReference type="InterPro" id="IPR000086">
    <property type="entry name" value="NUDIX_hydrolase_dom"/>
</dbReference>
<keyword evidence="4" id="KW-0378">Hydrolase</keyword>
<dbReference type="PANTHER" id="PTHR12992:SF11">
    <property type="entry name" value="MITOCHONDRIAL COENZYME A DIPHOSPHATASE NUDT8"/>
    <property type="match status" value="1"/>
</dbReference>
<evidence type="ECO:0000256" key="5">
    <source>
        <dbReference type="ARBA" id="ARBA00022842"/>
    </source>
</evidence>
<comment type="caution">
    <text evidence="8">The sequence shown here is derived from an EMBL/GenBank/DDBJ whole genome shotgun (WGS) entry which is preliminary data.</text>
</comment>
<dbReference type="SUPFAM" id="SSF55811">
    <property type="entry name" value="Nudix"/>
    <property type="match status" value="1"/>
</dbReference>
<dbReference type="PROSITE" id="PS00893">
    <property type="entry name" value="NUDIX_BOX"/>
    <property type="match status" value="1"/>
</dbReference>
<dbReference type="PANTHER" id="PTHR12992">
    <property type="entry name" value="NUDIX HYDROLASE"/>
    <property type="match status" value="1"/>
</dbReference>
<evidence type="ECO:0000259" key="7">
    <source>
        <dbReference type="PROSITE" id="PS51462"/>
    </source>
</evidence>
<dbReference type="InterPro" id="IPR045121">
    <property type="entry name" value="CoAse"/>
</dbReference>
<comment type="cofactor">
    <cofactor evidence="1">
        <name>Mn(2+)</name>
        <dbReference type="ChEBI" id="CHEBI:29035"/>
    </cofactor>
</comment>